<accession>A0A0H3BJU4</accession>
<dbReference type="GO" id="GO:0006430">
    <property type="term" value="P:lysyl-tRNA aminoacylation"/>
    <property type="evidence" value="ECO:0007669"/>
    <property type="project" value="TreeGrafter"/>
</dbReference>
<dbReference type="AlphaFoldDB" id="A0A0H3BJU4"/>
<proteinExistence type="predicted"/>
<evidence type="ECO:0000256" key="1">
    <source>
        <dbReference type="ARBA" id="ARBA00022598"/>
    </source>
</evidence>
<gene>
    <name evidence="5" type="primary">lysS2</name>
    <name evidence="5" type="ordered locus">TPASS_1040</name>
</gene>
<evidence type="ECO:0000256" key="3">
    <source>
        <dbReference type="ARBA" id="ARBA00022840"/>
    </source>
</evidence>
<dbReference type="GO" id="GO:0000049">
    <property type="term" value="F:tRNA binding"/>
    <property type="evidence" value="ECO:0007669"/>
    <property type="project" value="TreeGrafter"/>
</dbReference>
<dbReference type="GO" id="GO:0005524">
    <property type="term" value="F:ATP binding"/>
    <property type="evidence" value="ECO:0007669"/>
    <property type="project" value="InterPro"/>
</dbReference>
<reference evidence="5 6" key="1">
    <citation type="journal article" date="2008" name="BMC Microbiol.">
        <title>Complete genome sequence of Treponema pallidum ssp. pallidum strain SS14 determined with oligonucleotide arrays.</title>
        <authorList>
            <person name="Matejkova P."/>
            <person name="Strouhal M."/>
            <person name="Smajs D."/>
            <person name="Norris S.J."/>
            <person name="Palzkill T."/>
            <person name="Petrosino J.F."/>
            <person name="Sodergren E."/>
            <person name="Norton J.E."/>
            <person name="Singh J."/>
            <person name="Richmond T.A."/>
            <person name="Molla M.N."/>
            <person name="Albert T.J."/>
            <person name="Weinstock G.M."/>
        </authorList>
    </citation>
    <scope>NUCLEOTIDE SEQUENCE [LARGE SCALE GENOMIC DNA]</scope>
    <source>
        <strain evidence="5 6">SS14</strain>
    </source>
</reference>
<sequence length="351" mass="39986">MDTESVLFRAQCLRAVRDFFLEHHYIELDTPALARALVPERCLEVFQTEYFTSVHAKDTQKLYLVPSPEVFLKPLIAQLQRSAFQISKCYRNGESMGALHRPEFTMVEYYTVYADYKTSLDVSSKLFRFVVEQVQSHPLADPYSCACFCAPFEYVTVEEAFLRYAGFSLSHASSVQTLAQEVLRSGIDLGARAGVDYTQWSWDDLYELLLVHIVEPKLRSIKDRCVVLYDYPIQISCLAQEHTGRSGIQSTSPNKGDAPHWVVKERWELYVRGVELINCYTEQRDAKHVTRYCREEQTAKQGSARVVHPVPEGFAHACARMPPCSGAALGFDRLVALLAGRHSLDAFVYDQ</sequence>
<dbReference type="InterPro" id="IPR045864">
    <property type="entry name" value="aa-tRNA-synth_II/BPL/LPL"/>
</dbReference>
<dbReference type="Gene3D" id="3.30.930.10">
    <property type="entry name" value="Bira Bifunctional Protein, Domain 2"/>
    <property type="match status" value="1"/>
</dbReference>
<dbReference type="KEGG" id="tpp:TPASS_1040"/>
<dbReference type="Pfam" id="PF00152">
    <property type="entry name" value="tRNA-synt_2"/>
    <property type="match status" value="1"/>
</dbReference>
<organism evidence="5 6">
    <name type="scientific">Treponema pallidum subsp. pallidum (strain SS14)</name>
    <dbReference type="NCBI Taxonomy" id="455434"/>
    <lineage>
        <taxon>Bacteria</taxon>
        <taxon>Pseudomonadati</taxon>
        <taxon>Spirochaetota</taxon>
        <taxon>Spirochaetia</taxon>
        <taxon>Spirochaetales</taxon>
        <taxon>Treponemataceae</taxon>
        <taxon>Treponema</taxon>
    </lineage>
</organism>
<evidence type="ECO:0000256" key="2">
    <source>
        <dbReference type="ARBA" id="ARBA00022741"/>
    </source>
</evidence>
<dbReference type="GO" id="GO:0004824">
    <property type="term" value="F:lysine-tRNA ligase activity"/>
    <property type="evidence" value="ECO:0007669"/>
    <property type="project" value="TreeGrafter"/>
</dbReference>
<feature type="domain" description="Aminoacyl-transfer RNA synthetases class-II family profile" evidence="4">
    <location>
        <begin position="14"/>
        <end position="351"/>
    </location>
</feature>
<dbReference type="EMBL" id="CP000805">
    <property type="protein sequence ID" value="ACD71456.1"/>
    <property type="molecule type" value="Genomic_DNA"/>
</dbReference>
<keyword evidence="1" id="KW-0436">Ligase</keyword>
<dbReference type="PANTHER" id="PTHR42918:SF6">
    <property type="entry name" value="ELONGATION FACTOR P--(R)-BETA-LYSINE LIGASE"/>
    <property type="match status" value="1"/>
</dbReference>
<dbReference type="Proteomes" id="UP000001202">
    <property type="component" value="Chromosome"/>
</dbReference>
<evidence type="ECO:0000313" key="6">
    <source>
        <dbReference type="Proteomes" id="UP000001202"/>
    </source>
</evidence>
<dbReference type="GO" id="GO:0005829">
    <property type="term" value="C:cytosol"/>
    <property type="evidence" value="ECO:0007669"/>
    <property type="project" value="TreeGrafter"/>
</dbReference>
<dbReference type="InterPro" id="IPR004364">
    <property type="entry name" value="Aa-tRNA-synt_II"/>
</dbReference>
<keyword evidence="2" id="KW-0547">Nucleotide-binding</keyword>
<keyword evidence="3" id="KW-0067">ATP-binding</keyword>
<dbReference type="GeneID" id="93876786"/>
<dbReference type="PATRIC" id="fig|455434.6.peg.1031"/>
<dbReference type="SUPFAM" id="SSF55681">
    <property type="entry name" value="Class II aaRS and biotin synthetases"/>
    <property type="match status" value="1"/>
</dbReference>
<dbReference type="PROSITE" id="PS50862">
    <property type="entry name" value="AA_TRNA_LIGASE_II"/>
    <property type="match status" value="1"/>
</dbReference>
<name>A0A0H3BJU4_TREPS</name>
<dbReference type="InterPro" id="IPR006195">
    <property type="entry name" value="aa-tRNA-synth_II"/>
</dbReference>
<evidence type="ECO:0000259" key="4">
    <source>
        <dbReference type="PROSITE" id="PS50862"/>
    </source>
</evidence>
<protein>
    <submittedName>
        <fullName evidence="5">Lysyl-tRNA synthetase</fullName>
    </submittedName>
</protein>
<dbReference type="RefSeq" id="WP_010882484.1">
    <property type="nucleotide sequence ID" value="NC_010741.1"/>
</dbReference>
<dbReference type="PANTHER" id="PTHR42918">
    <property type="entry name" value="LYSYL-TRNA SYNTHETASE"/>
    <property type="match status" value="1"/>
</dbReference>
<evidence type="ECO:0000313" key="5">
    <source>
        <dbReference type="EMBL" id="ACD71456.1"/>
    </source>
</evidence>